<dbReference type="Proteomes" id="UP000604825">
    <property type="component" value="Unassembled WGS sequence"/>
</dbReference>
<dbReference type="EMBL" id="CAJGYO010000014">
    <property type="protein sequence ID" value="CAD6268491.1"/>
    <property type="molecule type" value="Genomic_DNA"/>
</dbReference>
<evidence type="ECO:0000256" key="2">
    <source>
        <dbReference type="ARBA" id="ARBA00022473"/>
    </source>
</evidence>
<evidence type="ECO:0000256" key="4">
    <source>
        <dbReference type="ARBA" id="ARBA00023054"/>
    </source>
</evidence>
<evidence type="ECO:0000256" key="7">
    <source>
        <dbReference type="SAM" id="MobiDB-lite"/>
    </source>
</evidence>
<keyword evidence="9" id="KW-1185">Reference proteome</keyword>
<evidence type="ECO:0008006" key="10">
    <source>
        <dbReference type="Google" id="ProtNLM"/>
    </source>
</evidence>
<evidence type="ECO:0000313" key="8">
    <source>
        <dbReference type="EMBL" id="CAD6268491.1"/>
    </source>
</evidence>
<dbReference type="AlphaFoldDB" id="A0A811RER7"/>
<comment type="similarity">
    <text evidence="1">Belongs to the FLX family.</text>
</comment>
<feature type="coiled-coil region" evidence="6">
    <location>
        <begin position="185"/>
        <end position="285"/>
    </location>
</feature>
<feature type="region of interest" description="Disordered" evidence="7">
    <location>
        <begin position="325"/>
        <end position="345"/>
    </location>
</feature>
<dbReference type="PANTHER" id="PTHR33405">
    <property type="entry name" value="PROTEIN FLX-LIKE 2"/>
    <property type="match status" value="1"/>
</dbReference>
<protein>
    <recommendedName>
        <fullName evidence="10">Protein FLX-like 3</fullName>
    </recommendedName>
</protein>
<organism evidence="8 9">
    <name type="scientific">Miscanthus lutarioriparius</name>
    <dbReference type="NCBI Taxonomy" id="422564"/>
    <lineage>
        <taxon>Eukaryota</taxon>
        <taxon>Viridiplantae</taxon>
        <taxon>Streptophyta</taxon>
        <taxon>Embryophyta</taxon>
        <taxon>Tracheophyta</taxon>
        <taxon>Spermatophyta</taxon>
        <taxon>Magnoliopsida</taxon>
        <taxon>Liliopsida</taxon>
        <taxon>Poales</taxon>
        <taxon>Poaceae</taxon>
        <taxon>PACMAD clade</taxon>
        <taxon>Panicoideae</taxon>
        <taxon>Andropogonodae</taxon>
        <taxon>Andropogoneae</taxon>
        <taxon>Saccharinae</taxon>
        <taxon>Miscanthus</taxon>
    </lineage>
</organism>
<evidence type="ECO:0000256" key="1">
    <source>
        <dbReference type="ARBA" id="ARBA00005405"/>
    </source>
</evidence>
<feature type="coiled-coil region" evidence="6">
    <location>
        <begin position="115"/>
        <end position="149"/>
    </location>
</feature>
<dbReference type="GO" id="GO:0030154">
    <property type="term" value="P:cell differentiation"/>
    <property type="evidence" value="ECO:0007669"/>
    <property type="project" value="UniProtKB-KW"/>
</dbReference>
<sequence length="351" mass="40579">MSERGRLTRRLIDDRRVYHEVPLADNPRGRGYPEVLVVGDRRGYSDIRVAHERRDYHDSRLLDERRVYPGVRMADHRAYPGSRGIDDRRAYPEIHEGPRMRAAPHPHPAVLEDDLELQEVELRRLLAHNRALAEEREVLSREIQAGKDEVRHLNVIIADISTEKESYISKLVDKRRKLEAELGASEHLRDEVRQLRGEIDKLITARKELSAEAASLMEELNREQSIQQQLPMLKTELDGLQQELIHVRTACGLEQKGNLELLEQRKAMEKNLLSMAQEIEQMRGELLKFEVRPWVTGGTYGMQMGSPEVTFTKNPYEDSYNINAGVSEKGPLHPPESGSWGTYDKNRLQYR</sequence>
<dbReference type="GO" id="GO:0009908">
    <property type="term" value="P:flower development"/>
    <property type="evidence" value="ECO:0007669"/>
    <property type="project" value="UniProtKB-KW"/>
</dbReference>
<keyword evidence="2" id="KW-0217">Developmental protein</keyword>
<reference evidence="8" key="1">
    <citation type="submission" date="2020-10" db="EMBL/GenBank/DDBJ databases">
        <authorList>
            <person name="Han B."/>
            <person name="Lu T."/>
            <person name="Zhao Q."/>
            <person name="Huang X."/>
            <person name="Zhao Y."/>
        </authorList>
    </citation>
    <scope>NUCLEOTIDE SEQUENCE</scope>
</reference>
<proteinExistence type="inferred from homology"/>
<name>A0A811RER7_9POAL</name>
<dbReference type="PANTHER" id="PTHR33405:SF20">
    <property type="entry name" value="PROTEIN FLX-LIKE 3"/>
    <property type="match status" value="1"/>
</dbReference>
<evidence type="ECO:0000256" key="5">
    <source>
        <dbReference type="ARBA" id="ARBA00023089"/>
    </source>
</evidence>
<comment type="caution">
    <text evidence="8">The sequence shown here is derived from an EMBL/GenBank/DDBJ whole genome shotgun (WGS) entry which is preliminary data.</text>
</comment>
<dbReference type="InterPro" id="IPR040353">
    <property type="entry name" value="FLX/FLX-like"/>
</dbReference>
<keyword evidence="4 6" id="KW-0175">Coiled coil</keyword>
<keyword evidence="5" id="KW-0287">Flowering</keyword>
<evidence type="ECO:0000256" key="6">
    <source>
        <dbReference type="SAM" id="Coils"/>
    </source>
</evidence>
<evidence type="ECO:0000313" key="9">
    <source>
        <dbReference type="Proteomes" id="UP000604825"/>
    </source>
</evidence>
<evidence type="ECO:0000256" key="3">
    <source>
        <dbReference type="ARBA" id="ARBA00022782"/>
    </source>
</evidence>
<dbReference type="OrthoDB" id="2018286at2759"/>
<accession>A0A811RER7</accession>
<keyword evidence="3" id="KW-0221">Differentiation</keyword>
<gene>
    <name evidence="8" type="ORF">NCGR_LOCUS51796</name>
</gene>